<comment type="caution">
    <text evidence="2">The sequence shown here is derived from an EMBL/GenBank/DDBJ whole genome shotgun (WGS) entry which is preliminary data.</text>
</comment>
<accession>A0ABQ7KKU9</accession>
<evidence type="ECO:0000256" key="1">
    <source>
        <dbReference type="SAM" id="MobiDB-lite"/>
    </source>
</evidence>
<organism evidence="2 3">
    <name type="scientific">Brassica rapa subsp. trilocularis</name>
    <dbReference type="NCBI Taxonomy" id="1813537"/>
    <lineage>
        <taxon>Eukaryota</taxon>
        <taxon>Viridiplantae</taxon>
        <taxon>Streptophyta</taxon>
        <taxon>Embryophyta</taxon>
        <taxon>Tracheophyta</taxon>
        <taxon>Spermatophyta</taxon>
        <taxon>Magnoliopsida</taxon>
        <taxon>eudicotyledons</taxon>
        <taxon>Gunneridae</taxon>
        <taxon>Pentapetalae</taxon>
        <taxon>rosids</taxon>
        <taxon>malvids</taxon>
        <taxon>Brassicales</taxon>
        <taxon>Brassicaceae</taxon>
        <taxon>Brassiceae</taxon>
        <taxon>Brassica</taxon>
    </lineage>
</organism>
<dbReference type="Proteomes" id="UP000823674">
    <property type="component" value="Unassembled WGS sequence"/>
</dbReference>
<keyword evidence="3" id="KW-1185">Reference proteome</keyword>
<gene>
    <name evidence="2" type="primary">SC178g500050.1_BraROA</name>
    <name evidence="2" type="ORF">IGI04_042573</name>
</gene>
<proteinExistence type="predicted"/>
<reference evidence="2 3" key="1">
    <citation type="submission" date="2021-03" db="EMBL/GenBank/DDBJ databases">
        <authorList>
            <person name="King G.J."/>
            <person name="Bancroft I."/>
            <person name="Baten A."/>
            <person name="Bloomfield J."/>
            <person name="Borpatragohain P."/>
            <person name="He Z."/>
            <person name="Irish N."/>
            <person name="Irwin J."/>
            <person name="Liu K."/>
            <person name="Mauleon R.P."/>
            <person name="Moore J."/>
            <person name="Morris R."/>
            <person name="Ostergaard L."/>
            <person name="Wang B."/>
            <person name="Wells R."/>
        </authorList>
    </citation>
    <scope>NUCLEOTIDE SEQUENCE [LARGE SCALE GENOMIC DNA]</scope>
    <source>
        <strain evidence="2">R-o-18</strain>
        <tissue evidence="2">Leaf</tissue>
    </source>
</reference>
<feature type="compositionally biased region" description="Basic and acidic residues" evidence="1">
    <location>
        <begin position="1"/>
        <end position="16"/>
    </location>
</feature>
<evidence type="ECO:0000313" key="3">
    <source>
        <dbReference type="Proteomes" id="UP000823674"/>
    </source>
</evidence>
<dbReference type="EMBL" id="JADBGQ010000048">
    <property type="protein sequence ID" value="KAG5374090.1"/>
    <property type="molecule type" value="Genomic_DNA"/>
</dbReference>
<feature type="region of interest" description="Disordered" evidence="1">
    <location>
        <begin position="1"/>
        <end position="21"/>
    </location>
</feature>
<sequence>MVQDGGHELKVKEVGDNPHSQVQQSMAGFMKDDKMSCVLCTRSVLSSSPIQEKEEGIAHCHEQWRAVTEVVMSHWLVKTHGCSLPSLDPHSIQA</sequence>
<name>A0ABQ7KKU9_BRACM</name>
<protein>
    <submittedName>
        <fullName evidence="2">Uncharacterized protein</fullName>
    </submittedName>
</protein>
<evidence type="ECO:0000313" key="2">
    <source>
        <dbReference type="EMBL" id="KAG5374090.1"/>
    </source>
</evidence>